<dbReference type="InterPro" id="IPR011011">
    <property type="entry name" value="Znf_FYVE_PHD"/>
</dbReference>
<dbReference type="AlphaFoldDB" id="A0A9D4LC93"/>
<dbReference type="InterPro" id="IPR019786">
    <property type="entry name" value="Zinc_finger_PHD-type_CS"/>
</dbReference>
<evidence type="ECO:0000256" key="2">
    <source>
        <dbReference type="ARBA" id="ARBA00022771"/>
    </source>
</evidence>
<dbReference type="SUPFAM" id="SSF57903">
    <property type="entry name" value="FYVE/PHD zinc finger"/>
    <property type="match status" value="1"/>
</dbReference>
<dbReference type="GO" id="GO:0008270">
    <property type="term" value="F:zinc ion binding"/>
    <property type="evidence" value="ECO:0007669"/>
    <property type="project" value="UniProtKB-KW"/>
</dbReference>
<reference evidence="4" key="1">
    <citation type="journal article" date="2019" name="bioRxiv">
        <title>The Genome of the Zebra Mussel, Dreissena polymorpha: A Resource for Invasive Species Research.</title>
        <authorList>
            <person name="McCartney M.A."/>
            <person name="Auch B."/>
            <person name="Kono T."/>
            <person name="Mallez S."/>
            <person name="Zhang Y."/>
            <person name="Obille A."/>
            <person name="Becker A."/>
            <person name="Abrahante J.E."/>
            <person name="Garbe J."/>
            <person name="Badalamenti J.P."/>
            <person name="Herman A."/>
            <person name="Mangelson H."/>
            <person name="Liachko I."/>
            <person name="Sullivan S."/>
            <person name="Sone E.D."/>
            <person name="Koren S."/>
            <person name="Silverstein K.A.T."/>
            <person name="Beckman K.B."/>
            <person name="Gohl D.M."/>
        </authorList>
    </citation>
    <scope>NUCLEOTIDE SEQUENCE</scope>
    <source>
        <strain evidence="4">Duluth1</strain>
        <tissue evidence="4">Whole animal</tissue>
    </source>
</reference>
<organism evidence="4 5">
    <name type="scientific">Dreissena polymorpha</name>
    <name type="common">Zebra mussel</name>
    <name type="synonym">Mytilus polymorpha</name>
    <dbReference type="NCBI Taxonomy" id="45954"/>
    <lineage>
        <taxon>Eukaryota</taxon>
        <taxon>Metazoa</taxon>
        <taxon>Spiralia</taxon>
        <taxon>Lophotrochozoa</taxon>
        <taxon>Mollusca</taxon>
        <taxon>Bivalvia</taxon>
        <taxon>Autobranchia</taxon>
        <taxon>Heteroconchia</taxon>
        <taxon>Euheterodonta</taxon>
        <taxon>Imparidentia</taxon>
        <taxon>Neoheterodontei</taxon>
        <taxon>Myida</taxon>
        <taxon>Dreissenoidea</taxon>
        <taxon>Dreissenidae</taxon>
        <taxon>Dreissena</taxon>
    </lineage>
</organism>
<evidence type="ECO:0000256" key="1">
    <source>
        <dbReference type="ARBA" id="ARBA00022723"/>
    </source>
</evidence>
<dbReference type="EMBL" id="JAIWYP010000003">
    <property type="protein sequence ID" value="KAH3855154.1"/>
    <property type="molecule type" value="Genomic_DNA"/>
</dbReference>
<reference evidence="4" key="2">
    <citation type="submission" date="2020-11" db="EMBL/GenBank/DDBJ databases">
        <authorList>
            <person name="McCartney M.A."/>
            <person name="Auch B."/>
            <person name="Kono T."/>
            <person name="Mallez S."/>
            <person name="Becker A."/>
            <person name="Gohl D.M."/>
            <person name="Silverstein K.A.T."/>
            <person name="Koren S."/>
            <person name="Bechman K.B."/>
            <person name="Herman A."/>
            <person name="Abrahante J.E."/>
            <person name="Garbe J."/>
        </authorList>
    </citation>
    <scope>NUCLEOTIDE SEQUENCE</scope>
    <source>
        <strain evidence="4">Duluth1</strain>
        <tissue evidence="4">Whole animal</tissue>
    </source>
</reference>
<evidence type="ECO:0000313" key="5">
    <source>
        <dbReference type="Proteomes" id="UP000828390"/>
    </source>
</evidence>
<keyword evidence="3" id="KW-0862">Zinc</keyword>
<comment type="caution">
    <text evidence="4">The sequence shown here is derived from an EMBL/GenBank/DDBJ whole genome shotgun (WGS) entry which is preliminary data.</text>
</comment>
<name>A0A9D4LC93_DREPO</name>
<keyword evidence="5" id="KW-1185">Reference proteome</keyword>
<dbReference type="Gene3D" id="3.30.40.10">
    <property type="entry name" value="Zinc/RING finger domain, C3HC4 (zinc finger)"/>
    <property type="match status" value="1"/>
</dbReference>
<proteinExistence type="predicted"/>
<dbReference type="InterPro" id="IPR013083">
    <property type="entry name" value="Znf_RING/FYVE/PHD"/>
</dbReference>
<dbReference type="CDD" id="cd15489">
    <property type="entry name" value="PHD_SF"/>
    <property type="match status" value="1"/>
</dbReference>
<sequence length="249" mass="28263">MGLSKRRAHLRKLWFKKGGVNPNKGRTTVFPALGDNKYVRLEKKAFDSQVHTSNNVLTFKDTVDTDTTVSVTVLRPRPHASNSNTNKLMEEDSCLFCQKAVRPRPHASNVVDEHSYCGVESLHPDLCTNKLVREDSCLICQKTIRSLQHGITCDVCERWQHRTCNTGIQAADYFRAKRGDIVLTFTCKDCRNHPTTPDATLNSDNVSKMTMMELTLLQHSTVFIDGTFHVICKLFCQLLSVHAFLRHDD</sequence>
<protein>
    <submittedName>
        <fullName evidence="4">Uncharacterized protein</fullName>
    </submittedName>
</protein>
<gene>
    <name evidence="4" type="ORF">DPMN_097715</name>
</gene>
<keyword evidence="2" id="KW-0863">Zinc-finger</keyword>
<keyword evidence="1" id="KW-0479">Metal-binding</keyword>
<accession>A0A9D4LC93</accession>
<evidence type="ECO:0000256" key="3">
    <source>
        <dbReference type="ARBA" id="ARBA00022833"/>
    </source>
</evidence>
<dbReference type="Proteomes" id="UP000828390">
    <property type="component" value="Unassembled WGS sequence"/>
</dbReference>
<dbReference type="PROSITE" id="PS01359">
    <property type="entry name" value="ZF_PHD_1"/>
    <property type="match status" value="1"/>
</dbReference>
<evidence type="ECO:0000313" key="4">
    <source>
        <dbReference type="EMBL" id="KAH3855154.1"/>
    </source>
</evidence>